<dbReference type="PANTHER" id="PTHR46288:SF85">
    <property type="entry name" value="DC1 DOMAIN-CONTAINING PROTEIN"/>
    <property type="match status" value="1"/>
</dbReference>
<dbReference type="STRING" id="3988.B9SKD8"/>
<gene>
    <name evidence="1" type="ORF">RCOM_0759620</name>
</gene>
<keyword evidence="2" id="KW-1185">Reference proteome</keyword>
<dbReference type="eggNOG" id="ENOG502SHKT">
    <property type="taxonomic scope" value="Eukaryota"/>
</dbReference>
<protein>
    <submittedName>
        <fullName evidence="1">Uncharacterized protein</fullName>
    </submittedName>
</protein>
<dbReference type="InterPro" id="IPR046349">
    <property type="entry name" value="C1-like_sf"/>
</dbReference>
<dbReference type="FunCoup" id="B9SKD8">
    <property type="interactions" value="67"/>
</dbReference>
<evidence type="ECO:0000313" key="2">
    <source>
        <dbReference type="Proteomes" id="UP000008311"/>
    </source>
</evidence>
<name>B9SKD8_RICCO</name>
<proteinExistence type="predicted"/>
<dbReference type="PANTHER" id="PTHR46288">
    <property type="entry name" value="PHORBOL-ESTER/DAG-TYPE DOMAIN-CONTAINING PROTEIN"/>
    <property type="match status" value="1"/>
</dbReference>
<sequence length="686" mass="78212">MTSYGCRNCESYLHKSCMDMLPETIQVFLRPCQLVLLSIPSFLCDACVKEYSGLSFRCGKCYFELCVGCYLFSIAIKAEDEHITHFSHRHPLRLFEKIEEGEAFCSICSTICLTFAYGCRNVAFTSTGLAWTFYLKRFNSTFIHAPSFLSQLHLINVMLAVMIILECTSVVELVVLNSVECSTRHRTSSDENDKGWVQHFSHHHPLILSENMDDYREVSCVICGKIASESVYHLRACEKIQHFLHEHPFIVSEKKVVEVCCNICGTPCLGLTYGCSRCKLYLHESCAKLPQKIKNFSHLAHPLILASHIPKEGRRVMKPTIEYPGHSHRLTIVDKIHDKLECNFCKTCCKNSPAFHCLECNFSLHLLCGPLLCTIKHECHIDTLTLKDQPVEDDDDDDEGFYYDACERQRDPRLCVYYCALGCPMIVDVKCIISEVLASLRGKHGNVELRIVVRNITSKVVIMSKDLAVEAMEQNEIDKIVRKSDIQSKAHQSLDEILISLNAVERRQLDDIEATVQREVETTMVSLESKDDTNTFAYYSEESLKRFMERLSSSILETEIPDFILEHDKFINFQDYLVPLTLIPTFQDLLGRNEDICDGSTLSTLRRKSLIFYFLRGGIENMRAIRIMDLTDKKPRRVVCMSEMAYPFCCAISQDPVISAAKAAAEDAKFYVFDLLVTDGYLSGCC</sequence>
<dbReference type="InParanoid" id="B9SKD8"/>
<dbReference type="Proteomes" id="UP000008311">
    <property type="component" value="Unassembled WGS sequence"/>
</dbReference>
<evidence type="ECO:0000313" key="1">
    <source>
        <dbReference type="EMBL" id="EEF35952.1"/>
    </source>
</evidence>
<reference evidence="2" key="1">
    <citation type="journal article" date="2010" name="Nat. Biotechnol.">
        <title>Draft genome sequence of the oilseed species Ricinus communis.</title>
        <authorList>
            <person name="Chan A.P."/>
            <person name="Crabtree J."/>
            <person name="Zhao Q."/>
            <person name="Lorenzi H."/>
            <person name="Orvis J."/>
            <person name="Puiu D."/>
            <person name="Melake-Berhan A."/>
            <person name="Jones K.M."/>
            <person name="Redman J."/>
            <person name="Chen G."/>
            <person name="Cahoon E.B."/>
            <person name="Gedil M."/>
            <person name="Stanke M."/>
            <person name="Haas B.J."/>
            <person name="Wortman J.R."/>
            <person name="Fraser-Liggett C.M."/>
            <person name="Ravel J."/>
            <person name="Rabinowicz P.D."/>
        </authorList>
    </citation>
    <scope>NUCLEOTIDE SEQUENCE [LARGE SCALE GENOMIC DNA]</scope>
    <source>
        <strain evidence="2">cv. Hale</strain>
    </source>
</reference>
<organism evidence="1 2">
    <name type="scientific">Ricinus communis</name>
    <name type="common">Castor bean</name>
    <dbReference type="NCBI Taxonomy" id="3988"/>
    <lineage>
        <taxon>Eukaryota</taxon>
        <taxon>Viridiplantae</taxon>
        <taxon>Streptophyta</taxon>
        <taxon>Embryophyta</taxon>
        <taxon>Tracheophyta</taxon>
        <taxon>Spermatophyta</taxon>
        <taxon>Magnoliopsida</taxon>
        <taxon>eudicotyledons</taxon>
        <taxon>Gunneridae</taxon>
        <taxon>Pentapetalae</taxon>
        <taxon>rosids</taxon>
        <taxon>fabids</taxon>
        <taxon>Malpighiales</taxon>
        <taxon>Euphorbiaceae</taxon>
        <taxon>Acalyphoideae</taxon>
        <taxon>Acalypheae</taxon>
        <taxon>Ricinus</taxon>
    </lineage>
</organism>
<dbReference type="AlphaFoldDB" id="B9SKD8"/>
<dbReference type="SUPFAM" id="SSF57889">
    <property type="entry name" value="Cysteine-rich domain"/>
    <property type="match status" value="3"/>
</dbReference>
<accession>B9SKD8</accession>
<dbReference type="EMBL" id="EQ974001">
    <property type="protein sequence ID" value="EEF35952.1"/>
    <property type="molecule type" value="Genomic_DNA"/>
</dbReference>